<dbReference type="EMBL" id="CP036266">
    <property type="protein sequence ID" value="QDT19083.1"/>
    <property type="molecule type" value="Genomic_DNA"/>
</dbReference>
<name>A0A517PI72_9PLAN</name>
<keyword evidence="2" id="KW-1185">Reference proteome</keyword>
<evidence type="ECO:0000313" key="2">
    <source>
        <dbReference type="Proteomes" id="UP000320421"/>
    </source>
</evidence>
<evidence type="ECO:0000313" key="1">
    <source>
        <dbReference type="EMBL" id="QDT19083.1"/>
    </source>
</evidence>
<dbReference type="Proteomes" id="UP000320421">
    <property type="component" value="Chromosome"/>
</dbReference>
<reference evidence="1 2" key="1">
    <citation type="submission" date="2019-02" db="EMBL/GenBank/DDBJ databases">
        <title>Deep-cultivation of Planctomycetes and their phenomic and genomic characterization uncovers novel biology.</title>
        <authorList>
            <person name="Wiegand S."/>
            <person name="Jogler M."/>
            <person name="Boedeker C."/>
            <person name="Pinto D."/>
            <person name="Vollmers J."/>
            <person name="Rivas-Marin E."/>
            <person name="Kohn T."/>
            <person name="Peeters S.H."/>
            <person name="Heuer A."/>
            <person name="Rast P."/>
            <person name="Oberbeckmann S."/>
            <person name="Bunk B."/>
            <person name="Jeske O."/>
            <person name="Meyerdierks A."/>
            <person name="Storesund J.E."/>
            <person name="Kallscheuer N."/>
            <person name="Luecker S."/>
            <person name="Lage O.M."/>
            <person name="Pohl T."/>
            <person name="Merkel B.J."/>
            <person name="Hornburger P."/>
            <person name="Mueller R.-W."/>
            <person name="Bruemmer F."/>
            <person name="Labrenz M."/>
            <person name="Spormann A.M."/>
            <person name="Op den Camp H."/>
            <person name="Overmann J."/>
            <person name="Amann R."/>
            <person name="Jetten M.S.M."/>
            <person name="Mascher T."/>
            <person name="Medema M.H."/>
            <person name="Devos D.P."/>
            <person name="Kaster A.-K."/>
            <person name="Ovreas L."/>
            <person name="Rohde M."/>
            <person name="Galperin M.Y."/>
            <person name="Jogler C."/>
        </authorList>
    </citation>
    <scope>NUCLEOTIDE SEQUENCE [LARGE SCALE GENOMIC DNA]</scope>
    <source>
        <strain evidence="1 2">HG66A1</strain>
    </source>
</reference>
<dbReference type="AlphaFoldDB" id="A0A517PI72"/>
<organism evidence="1 2">
    <name type="scientific">Gimesia chilikensis</name>
    <dbReference type="NCBI Taxonomy" id="2605989"/>
    <lineage>
        <taxon>Bacteria</taxon>
        <taxon>Pseudomonadati</taxon>
        <taxon>Planctomycetota</taxon>
        <taxon>Planctomycetia</taxon>
        <taxon>Planctomycetales</taxon>
        <taxon>Planctomycetaceae</taxon>
        <taxon>Gimesia</taxon>
    </lineage>
</organism>
<sequence>MNACLNLFLSSEFELTRNLLPVHLILLFIPSEKSKQ</sequence>
<protein>
    <submittedName>
        <fullName evidence="1">Uncharacterized protein</fullName>
    </submittedName>
</protein>
<accession>A0A517PI72</accession>
<gene>
    <name evidence="1" type="ORF">HG66A1_08470</name>
</gene>
<proteinExistence type="predicted"/>